<dbReference type="Gene3D" id="1.10.260.40">
    <property type="entry name" value="lambda repressor-like DNA-binding domains"/>
    <property type="match status" value="1"/>
</dbReference>
<proteinExistence type="predicted"/>
<dbReference type="PRINTS" id="PR00036">
    <property type="entry name" value="HTHLACI"/>
</dbReference>
<dbReference type="RefSeq" id="WP_138484184.1">
    <property type="nucleotide sequence ID" value="NZ_PPSW01000035.1"/>
</dbReference>
<dbReference type="AlphaFoldDB" id="A0A5R9PXU0"/>
<dbReference type="InterPro" id="IPR028082">
    <property type="entry name" value="Peripla_BP_I"/>
</dbReference>
<evidence type="ECO:0000313" key="5">
    <source>
        <dbReference type="EMBL" id="TLX45414.1"/>
    </source>
</evidence>
<evidence type="ECO:0000313" key="6">
    <source>
        <dbReference type="Proteomes" id="UP000309186"/>
    </source>
</evidence>
<dbReference type="PROSITE" id="PS00356">
    <property type="entry name" value="HTH_LACI_1"/>
    <property type="match status" value="1"/>
</dbReference>
<dbReference type="EMBL" id="PPSW01000035">
    <property type="protein sequence ID" value="TLX45414.1"/>
    <property type="molecule type" value="Genomic_DNA"/>
</dbReference>
<organism evidence="5 6">
    <name type="scientific">Pseudoalteromonas phenolica</name>
    <dbReference type="NCBI Taxonomy" id="161398"/>
    <lineage>
        <taxon>Bacteria</taxon>
        <taxon>Pseudomonadati</taxon>
        <taxon>Pseudomonadota</taxon>
        <taxon>Gammaproteobacteria</taxon>
        <taxon>Alteromonadales</taxon>
        <taxon>Pseudoalteromonadaceae</taxon>
        <taxon>Pseudoalteromonas</taxon>
    </lineage>
</organism>
<reference evidence="5 6" key="1">
    <citation type="submission" date="2018-01" db="EMBL/GenBank/DDBJ databases">
        <title>Co-occurrence of chitin degradation, pigmentation and bioactivity in marine Pseudoalteromonas.</title>
        <authorList>
            <person name="Paulsen S."/>
            <person name="Gram L."/>
            <person name="Machado H."/>
        </authorList>
    </citation>
    <scope>NUCLEOTIDE SEQUENCE [LARGE SCALE GENOMIC DNA]</scope>
    <source>
        <strain evidence="5 6">S3663</strain>
    </source>
</reference>
<evidence type="ECO:0000256" key="2">
    <source>
        <dbReference type="ARBA" id="ARBA00023125"/>
    </source>
</evidence>
<dbReference type="GO" id="GO:0003700">
    <property type="term" value="F:DNA-binding transcription factor activity"/>
    <property type="evidence" value="ECO:0007669"/>
    <property type="project" value="TreeGrafter"/>
</dbReference>
<keyword evidence="1" id="KW-0805">Transcription regulation</keyword>
<dbReference type="SMART" id="SM00354">
    <property type="entry name" value="HTH_LACI"/>
    <property type="match status" value="1"/>
</dbReference>
<dbReference type="Gene3D" id="3.40.50.2300">
    <property type="match status" value="2"/>
</dbReference>
<dbReference type="PROSITE" id="PS50932">
    <property type="entry name" value="HTH_LACI_2"/>
    <property type="match status" value="1"/>
</dbReference>
<dbReference type="PANTHER" id="PTHR30146:SF109">
    <property type="entry name" value="HTH-TYPE TRANSCRIPTIONAL REGULATOR GALS"/>
    <property type="match status" value="1"/>
</dbReference>
<dbReference type="GO" id="GO:0000976">
    <property type="term" value="F:transcription cis-regulatory region binding"/>
    <property type="evidence" value="ECO:0007669"/>
    <property type="project" value="TreeGrafter"/>
</dbReference>
<dbReference type="CDD" id="cd01392">
    <property type="entry name" value="HTH_LacI"/>
    <property type="match status" value="1"/>
</dbReference>
<gene>
    <name evidence="5" type="ORF">C1E24_19050</name>
</gene>
<protein>
    <submittedName>
        <fullName evidence="5">DNA-binding transcriptional regulator GalS</fullName>
    </submittedName>
</protein>
<dbReference type="InterPro" id="IPR001761">
    <property type="entry name" value="Peripla_BP/Lac1_sug-bd_dom"/>
</dbReference>
<accession>A0A5R9PXU0</accession>
<keyword evidence="2 5" id="KW-0238">DNA-binding</keyword>
<name>A0A5R9PXU0_9GAMM</name>
<evidence type="ECO:0000256" key="3">
    <source>
        <dbReference type="ARBA" id="ARBA00023163"/>
    </source>
</evidence>
<dbReference type="OrthoDB" id="9798934at2"/>
<keyword evidence="3" id="KW-0804">Transcription</keyword>
<evidence type="ECO:0000259" key="4">
    <source>
        <dbReference type="PROSITE" id="PS50932"/>
    </source>
</evidence>
<dbReference type="PANTHER" id="PTHR30146">
    <property type="entry name" value="LACI-RELATED TRANSCRIPTIONAL REPRESSOR"/>
    <property type="match status" value="1"/>
</dbReference>
<dbReference type="CDD" id="cd06270">
    <property type="entry name" value="PBP1_GalS-like"/>
    <property type="match status" value="1"/>
</dbReference>
<dbReference type="Pfam" id="PF00356">
    <property type="entry name" value="LacI"/>
    <property type="match status" value="1"/>
</dbReference>
<dbReference type="Proteomes" id="UP000309186">
    <property type="component" value="Unassembled WGS sequence"/>
</dbReference>
<feature type="domain" description="HTH lacI-type" evidence="4">
    <location>
        <begin position="2"/>
        <end position="56"/>
    </location>
</feature>
<dbReference type="InterPro" id="IPR000843">
    <property type="entry name" value="HTH_LacI"/>
</dbReference>
<sequence>MATIKDVAREAKVSIATVSRVINQDDKVRDKTREHVLSVMKALGYQVNVNARALSTQKTATLGLVVPDISDPFFACLAKGVDSIARQHQSQVLLCTAQNSSDSEQQAIDSLLQRRCDGIILYCTHLADSALIDIVQRYSNVVVVARNIPEIAENCIYLDDELGGQLAAEHLLALSHSRFASIMSELPIQDPKLRLSGFKTALDKQALTLTEEQVVYGTPDQLGGEQAVNSLLKNQQTFTALFAYNDAMAIGAISALEEAGFKVPDDISVIGFDDIYLAHYSRPKLTTLHYPVEAIAKHAALLAINKHSNKYSQLDKTVHSHRYQPILVERQSTVFAPTAAPKQSLNESQIERQN</sequence>
<comment type="caution">
    <text evidence="5">The sequence shown here is derived from an EMBL/GenBank/DDBJ whole genome shotgun (WGS) entry which is preliminary data.</text>
</comment>
<dbReference type="Pfam" id="PF00532">
    <property type="entry name" value="Peripla_BP_1"/>
    <property type="match status" value="1"/>
</dbReference>
<dbReference type="InterPro" id="IPR010982">
    <property type="entry name" value="Lambda_DNA-bd_dom_sf"/>
</dbReference>
<evidence type="ECO:0000256" key="1">
    <source>
        <dbReference type="ARBA" id="ARBA00023015"/>
    </source>
</evidence>
<dbReference type="SUPFAM" id="SSF47413">
    <property type="entry name" value="lambda repressor-like DNA-binding domains"/>
    <property type="match status" value="1"/>
</dbReference>
<dbReference type="SUPFAM" id="SSF53822">
    <property type="entry name" value="Periplasmic binding protein-like I"/>
    <property type="match status" value="1"/>
</dbReference>